<dbReference type="EMBL" id="CP041969">
    <property type="protein sequence ID" value="QMV42737.1"/>
    <property type="molecule type" value="Genomic_DNA"/>
</dbReference>
<accession>A0A7G5C0K3</accession>
<proteinExistence type="predicted"/>
<keyword evidence="2" id="KW-1185">Reference proteome</keyword>
<reference evidence="1 2" key="1">
    <citation type="submission" date="2019-07" db="EMBL/GenBank/DDBJ databases">
        <authorList>
            <person name="Kim J.K."/>
            <person name="Cheong H.-M."/>
            <person name="Choi Y."/>
            <person name="Hwang K.J."/>
            <person name="Lee S."/>
            <person name="Choi C."/>
        </authorList>
    </citation>
    <scope>NUCLEOTIDE SEQUENCE [LARGE SCALE GENOMIC DNA]</scope>
    <source>
        <strain evidence="1 2">KS 22</strain>
    </source>
</reference>
<dbReference type="RefSeq" id="WP_182298964.1">
    <property type="nucleotide sequence ID" value="NZ_CP041969.1"/>
</dbReference>
<protein>
    <submittedName>
        <fullName evidence="1">Uncharacterized protein</fullName>
    </submittedName>
</protein>
<dbReference type="KEGG" id="cchl:FPL14_17245"/>
<organism evidence="1 2">
    <name type="scientific">Cohnella cholangitidis</name>
    <dbReference type="NCBI Taxonomy" id="2598458"/>
    <lineage>
        <taxon>Bacteria</taxon>
        <taxon>Bacillati</taxon>
        <taxon>Bacillota</taxon>
        <taxon>Bacilli</taxon>
        <taxon>Bacillales</taxon>
        <taxon>Paenibacillaceae</taxon>
        <taxon>Cohnella</taxon>
    </lineage>
</organism>
<dbReference type="AlphaFoldDB" id="A0A7G5C0K3"/>
<evidence type="ECO:0000313" key="1">
    <source>
        <dbReference type="EMBL" id="QMV42737.1"/>
    </source>
</evidence>
<gene>
    <name evidence="1" type="ORF">FPL14_17245</name>
</gene>
<name>A0A7G5C0K3_9BACL</name>
<sequence>MTHIEMLRRRSEILKRNIGSMIMKDNKQGLTGQENLFYQGMVRKWHQNEHEINAANKKV</sequence>
<evidence type="ECO:0000313" key="2">
    <source>
        <dbReference type="Proteomes" id="UP000515679"/>
    </source>
</evidence>
<dbReference type="Proteomes" id="UP000515679">
    <property type="component" value="Chromosome"/>
</dbReference>